<protein>
    <submittedName>
        <fullName evidence="1">Uncharacterized protein</fullName>
    </submittedName>
</protein>
<proteinExistence type="predicted"/>
<gene>
    <name evidence="1" type="ORF">B0I26_10368</name>
</gene>
<accession>A0A327YLP5</accession>
<evidence type="ECO:0000313" key="1">
    <source>
        <dbReference type="EMBL" id="RAK21116.1"/>
    </source>
</evidence>
<evidence type="ECO:0000313" key="2">
    <source>
        <dbReference type="Proteomes" id="UP000248555"/>
    </source>
</evidence>
<reference evidence="1 2" key="1">
    <citation type="submission" date="2018-06" db="EMBL/GenBank/DDBJ databases">
        <title>Genomic Encyclopedia of Type Strains, Phase III (KMG-III): the genomes of soil and plant-associated and newly described type strains.</title>
        <authorList>
            <person name="Whitman W."/>
        </authorList>
    </citation>
    <scope>NUCLEOTIDE SEQUENCE [LARGE SCALE GENOMIC DNA]</scope>
    <source>
        <strain evidence="1 2">CGMCC 1.8979</strain>
    </source>
</reference>
<dbReference type="InterPro" id="IPR046938">
    <property type="entry name" value="DNA_clamp_sf"/>
</dbReference>
<comment type="caution">
    <text evidence="1">The sequence shown here is derived from an EMBL/GenBank/DDBJ whole genome shotgun (WGS) entry which is preliminary data.</text>
</comment>
<sequence>MLAYETFMKHAAKVTKSIKESVKEKNPALIGVKHFANGDAVVSDAIRIYLAKRIHDRTDEAIITPDGKKVKTAYPDISRFFREDEPGQEVKLDLPEILTATDIIYSVGRLAKELVICELKEDHIRFVSHELKIFYSLPIFQFNVYMNVEYLLDALKLIKASNSKTVVLKFYDRLKPLRIENEDGSLLILILPIRMY</sequence>
<dbReference type="AlphaFoldDB" id="A0A327YLP5"/>
<keyword evidence="2" id="KW-1185">Reference proteome</keyword>
<organism evidence="1 2">
    <name type="scientific">Paranoxybacillus vitaminiphilus</name>
    <dbReference type="NCBI Taxonomy" id="581036"/>
    <lineage>
        <taxon>Bacteria</taxon>
        <taxon>Bacillati</taxon>
        <taxon>Bacillota</taxon>
        <taxon>Bacilli</taxon>
        <taxon>Bacillales</taxon>
        <taxon>Anoxybacillaceae</taxon>
        <taxon>Paranoxybacillus</taxon>
    </lineage>
</organism>
<name>A0A327YLP5_9BACL</name>
<dbReference type="Gene3D" id="3.70.10.10">
    <property type="match status" value="1"/>
</dbReference>
<dbReference type="Proteomes" id="UP000248555">
    <property type="component" value="Unassembled WGS sequence"/>
</dbReference>
<dbReference type="SUPFAM" id="SSF55979">
    <property type="entry name" value="DNA clamp"/>
    <property type="match status" value="1"/>
</dbReference>
<dbReference type="EMBL" id="QLMH01000003">
    <property type="protein sequence ID" value="RAK21116.1"/>
    <property type="molecule type" value="Genomic_DNA"/>
</dbReference>